<name>A0AAE1QIB2_9EUCA</name>
<reference evidence="1" key="1">
    <citation type="submission" date="2023-11" db="EMBL/GenBank/DDBJ databases">
        <title>Genome assemblies of two species of porcelain crab, Petrolisthes cinctipes and Petrolisthes manimaculis (Anomura: Porcellanidae).</title>
        <authorList>
            <person name="Angst P."/>
        </authorList>
    </citation>
    <scope>NUCLEOTIDE SEQUENCE</scope>
    <source>
        <strain evidence="1">PB745_02</strain>
        <tissue evidence="1">Gill</tissue>
    </source>
</reference>
<comment type="caution">
    <text evidence="1">The sequence shown here is derived from an EMBL/GenBank/DDBJ whole genome shotgun (WGS) entry which is preliminary data.</text>
</comment>
<sequence length="250" mass="28356">MSCVQFHQSSIDEYGYLRKGYKSALANQLGVEKVDASNPDVVLVDMQQMLYNIIWPLGGDATMLFENIKRRLSYYPAGTEKLKVFDRYEDLSAKDQERMRRGGEGSIDFNLTINSPLPKRDTILKNKHNKLELSRVLSTMDMDAEMSVDSRYSGGFKHDEADVTMIAYLLQAAESGKAVIRIFCNGTDVFVLLVYWVYKMQLNAEVQMDRWNEVVLDINATCLQLETKCLQLLAMHAISGCDSILPVQQG</sequence>
<dbReference type="AlphaFoldDB" id="A0AAE1QIB2"/>
<keyword evidence="2" id="KW-1185">Reference proteome</keyword>
<dbReference type="EMBL" id="JAWZYT010000161">
    <property type="protein sequence ID" value="KAK4327240.1"/>
    <property type="molecule type" value="Genomic_DNA"/>
</dbReference>
<proteinExistence type="predicted"/>
<evidence type="ECO:0000313" key="2">
    <source>
        <dbReference type="Proteomes" id="UP001292094"/>
    </source>
</evidence>
<dbReference type="Proteomes" id="UP001292094">
    <property type="component" value="Unassembled WGS sequence"/>
</dbReference>
<gene>
    <name evidence="1" type="ORF">Pmani_002296</name>
</gene>
<organism evidence="1 2">
    <name type="scientific">Petrolisthes manimaculis</name>
    <dbReference type="NCBI Taxonomy" id="1843537"/>
    <lineage>
        <taxon>Eukaryota</taxon>
        <taxon>Metazoa</taxon>
        <taxon>Ecdysozoa</taxon>
        <taxon>Arthropoda</taxon>
        <taxon>Crustacea</taxon>
        <taxon>Multicrustacea</taxon>
        <taxon>Malacostraca</taxon>
        <taxon>Eumalacostraca</taxon>
        <taxon>Eucarida</taxon>
        <taxon>Decapoda</taxon>
        <taxon>Pleocyemata</taxon>
        <taxon>Anomura</taxon>
        <taxon>Galatheoidea</taxon>
        <taxon>Porcellanidae</taxon>
        <taxon>Petrolisthes</taxon>
    </lineage>
</organism>
<protein>
    <submittedName>
        <fullName evidence="1">Uncharacterized protein</fullName>
    </submittedName>
</protein>
<evidence type="ECO:0000313" key="1">
    <source>
        <dbReference type="EMBL" id="KAK4327240.1"/>
    </source>
</evidence>
<accession>A0AAE1QIB2</accession>